<gene>
    <name evidence="4" type="ORF">GCM10009741_51800</name>
</gene>
<proteinExistence type="predicted"/>
<keyword evidence="4" id="KW-0328">Glycosyltransferase</keyword>
<dbReference type="GO" id="GO:0016757">
    <property type="term" value="F:glycosyltransferase activity"/>
    <property type="evidence" value="ECO:0007669"/>
    <property type="project" value="UniProtKB-KW"/>
</dbReference>
<dbReference type="Gene3D" id="3.40.50.2020">
    <property type="match status" value="1"/>
</dbReference>
<sequence>MHQQAGGGVRGRLRAGLRWRQDRVDRWACADLTGWWRDAELLRDLGPALAGLYDETPTVVVGPVSRGAMIGALTAASLGVGFVEARKEIAQATDSDRWVCRTTGPDYRDRNLVFGFRRGLLQSGDRVLMVDDWADTGATARTVRALVEDCGAHFIGAACIVDGLLDPRLRHDLPIRALLDVRTL</sequence>
<organism evidence="4 5">
    <name type="scientific">Kribbella lupini</name>
    <dbReference type="NCBI Taxonomy" id="291602"/>
    <lineage>
        <taxon>Bacteria</taxon>
        <taxon>Bacillati</taxon>
        <taxon>Actinomycetota</taxon>
        <taxon>Actinomycetes</taxon>
        <taxon>Propionibacteriales</taxon>
        <taxon>Kribbellaceae</taxon>
        <taxon>Kribbella</taxon>
    </lineage>
</organism>
<dbReference type="CDD" id="cd06223">
    <property type="entry name" value="PRTases_typeI"/>
    <property type="match status" value="1"/>
</dbReference>
<dbReference type="InterPro" id="IPR000836">
    <property type="entry name" value="PRTase_dom"/>
</dbReference>
<dbReference type="InterPro" id="IPR029057">
    <property type="entry name" value="PRTase-like"/>
</dbReference>
<evidence type="ECO:0000313" key="5">
    <source>
        <dbReference type="Proteomes" id="UP001500363"/>
    </source>
</evidence>
<dbReference type="InterPro" id="IPR050118">
    <property type="entry name" value="Pur/Pyrimidine_PRTase"/>
</dbReference>
<dbReference type="Pfam" id="PF00156">
    <property type="entry name" value="Pribosyltran"/>
    <property type="match status" value="1"/>
</dbReference>
<evidence type="ECO:0000313" key="4">
    <source>
        <dbReference type="EMBL" id="GAA1542160.1"/>
    </source>
</evidence>
<evidence type="ECO:0000256" key="2">
    <source>
        <dbReference type="ARBA" id="ARBA00022726"/>
    </source>
</evidence>
<accession>A0ABN2BJA5</accession>
<feature type="domain" description="Phosphoribosyltransferase" evidence="3">
    <location>
        <begin position="53"/>
        <end position="163"/>
    </location>
</feature>
<keyword evidence="1" id="KW-0808">Transferase</keyword>
<dbReference type="PANTHER" id="PTHR43864">
    <property type="entry name" value="HYPOXANTHINE/GUANINE PHOSPHORIBOSYLTRANSFERASE"/>
    <property type="match status" value="1"/>
</dbReference>
<dbReference type="Proteomes" id="UP001500363">
    <property type="component" value="Unassembled WGS sequence"/>
</dbReference>
<keyword evidence="2" id="KW-0660">Purine salvage</keyword>
<dbReference type="SUPFAM" id="SSF53271">
    <property type="entry name" value="PRTase-like"/>
    <property type="match status" value="1"/>
</dbReference>
<evidence type="ECO:0000256" key="1">
    <source>
        <dbReference type="ARBA" id="ARBA00022679"/>
    </source>
</evidence>
<dbReference type="EMBL" id="BAAANC010000002">
    <property type="protein sequence ID" value="GAA1542160.1"/>
    <property type="molecule type" value="Genomic_DNA"/>
</dbReference>
<reference evidence="4 5" key="1">
    <citation type="journal article" date="2019" name="Int. J. Syst. Evol. Microbiol.">
        <title>The Global Catalogue of Microorganisms (GCM) 10K type strain sequencing project: providing services to taxonomists for standard genome sequencing and annotation.</title>
        <authorList>
            <consortium name="The Broad Institute Genomics Platform"/>
            <consortium name="The Broad Institute Genome Sequencing Center for Infectious Disease"/>
            <person name="Wu L."/>
            <person name="Ma J."/>
        </authorList>
    </citation>
    <scope>NUCLEOTIDE SEQUENCE [LARGE SCALE GENOMIC DNA]</scope>
    <source>
        <strain evidence="4 5">JCM 14303</strain>
    </source>
</reference>
<comment type="caution">
    <text evidence="4">The sequence shown here is derived from an EMBL/GenBank/DDBJ whole genome shotgun (WGS) entry which is preliminary data.</text>
</comment>
<dbReference type="PANTHER" id="PTHR43864:SF1">
    <property type="entry name" value="XANTHINE PHOSPHORIBOSYLTRANSFERASE"/>
    <property type="match status" value="1"/>
</dbReference>
<name>A0ABN2BJA5_9ACTN</name>
<protein>
    <submittedName>
        <fullName evidence="4">Phosphoribosyltransferase family protein</fullName>
    </submittedName>
</protein>
<keyword evidence="5" id="KW-1185">Reference proteome</keyword>
<evidence type="ECO:0000259" key="3">
    <source>
        <dbReference type="Pfam" id="PF00156"/>
    </source>
</evidence>